<dbReference type="PIRSF" id="PIRSF004925">
    <property type="entry name" value="HcaT"/>
    <property type="match status" value="1"/>
</dbReference>
<name>A0A238HHL4_9NEIS</name>
<evidence type="ECO:0000256" key="7">
    <source>
        <dbReference type="ARBA" id="ARBA00023136"/>
    </source>
</evidence>
<keyword evidence="7 8" id="KW-0472">Membrane</keyword>
<feature type="transmembrane region" description="Helical" evidence="8">
    <location>
        <begin position="100"/>
        <end position="119"/>
    </location>
</feature>
<evidence type="ECO:0000256" key="3">
    <source>
        <dbReference type="ARBA" id="ARBA00022475"/>
    </source>
</evidence>
<dbReference type="RefSeq" id="WP_095063029.1">
    <property type="nucleotide sequence ID" value="NZ_CP123447.1"/>
</dbReference>
<feature type="transmembrane region" description="Helical" evidence="8">
    <location>
        <begin position="214"/>
        <end position="234"/>
    </location>
</feature>
<evidence type="ECO:0000313" key="11">
    <source>
        <dbReference type="EMBL" id="SNB79479.1"/>
    </source>
</evidence>
<dbReference type="NCBIfam" id="NF037955">
    <property type="entry name" value="mfs"/>
    <property type="match status" value="1"/>
</dbReference>
<feature type="transmembrane region" description="Helical" evidence="8">
    <location>
        <begin position="12"/>
        <end position="32"/>
    </location>
</feature>
<reference evidence="11" key="2">
    <citation type="submission" date="2017-06" db="EMBL/GenBank/DDBJ databases">
        <authorList>
            <person name="Kim H.J."/>
            <person name="Triplett B.A."/>
        </authorList>
    </citation>
    <scope>NUCLEOTIDE SEQUENCE [LARGE SCALE GENOMIC DNA]</scope>
    <source>
        <strain evidence="11">Kingella_eburonensis</strain>
    </source>
</reference>
<dbReference type="PANTHER" id="PTHR23522">
    <property type="entry name" value="BLL5896 PROTEIN"/>
    <property type="match status" value="1"/>
</dbReference>
<dbReference type="Pfam" id="PF12832">
    <property type="entry name" value="MFS_1_like"/>
    <property type="match status" value="1"/>
</dbReference>
<dbReference type="AlphaFoldDB" id="A0A238HHL4"/>
<evidence type="ECO:0000313" key="12">
    <source>
        <dbReference type="Proteomes" id="UP000215450"/>
    </source>
</evidence>
<dbReference type="GO" id="GO:0005886">
    <property type="term" value="C:plasma membrane"/>
    <property type="evidence" value="ECO:0007669"/>
    <property type="project" value="UniProtKB-SubCell"/>
</dbReference>
<dbReference type="GO" id="GO:0030395">
    <property type="term" value="F:lactose binding"/>
    <property type="evidence" value="ECO:0007669"/>
    <property type="project" value="TreeGrafter"/>
</dbReference>
<sequence length="386" mass="42327">MKSLPPKVSAFAWLSMNFFGFYSAFGVIQPFFPLWLKSHAYSELFIAAVMSSAYLFRFAGGLLLSKCVKNIHWLLNVIRFATFSSLCALIAVGASVGNHWALVLLVWVFFLFNGGVMPLNETAASAWQKQITLDYGRARLSGSAAYIIGAMLSGSVAEHFGASQLIYLMMGFTALQFIMQWAKPNPALVQKETQHSEASKSFLAIFRQPEVKQMLIAVSLIQGSHAAYYTYGAIYWKTQGITEQQISWLWSVSVVAEIVLFFFSKRLIGGASITRLMQASALIAGSRWLLMTVTADPTMLMLVQILHAGTFSLSHFAMVKFIVQQPESDMAKLQALYIGLGSCVAIAGLTLVSGGLYQLHPLLAFGAMGLVGLAALRFVPKVVEVK</sequence>
<dbReference type="GO" id="GO:0015528">
    <property type="term" value="F:lactose:proton symporter activity"/>
    <property type="evidence" value="ECO:0007669"/>
    <property type="project" value="TreeGrafter"/>
</dbReference>
<evidence type="ECO:0000256" key="4">
    <source>
        <dbReference type="ARBA" id="ARBA00022519"/>
    </source>
</evidence>
<feature type="domain" description="Major facilitator superfamily associated" evidence="9">
    <location>
        <begin position="13"/>
        <end position="359"/>
    </location>
</feature>
<feature type="transmembrane region" description="Helical" evidence="8">
    <location>
        <begin position="44"/>
        <end position="64"/>
    </location>
</feature>
<dbReference type="Proteomes" id="UP000215450">
    <property type="component" value="Unassembled WGS sequence"/>
</dbReference>
<gene>
    <name evidence="10" type="primary">hcaT</name>
    <name evidence="10" type="ORF">KEBURONENSIS_01787</name>
    <name evidence="11" type="ORF">KEBURONENSIS_01790</name>
</gene>
<dbReference type="Gene3D" id="1.20.1250.20">
    <property type="entry name" value="MFS general substrate transporter like domains"/>
    <property type="match status" value="2"/>
</dbReference>
<keyword evidence="12" id="KW-1185">Reference proteome</keyword>
<dbReference type="EMBL" id="FXUV02000045">
    <property type="protein sequence ID" value="SNB79479.1"/>
    <property type="molecule type" value="Genomic_DNA"/>
</dbReference>
<evidence type="ECO:0000256" key="5">
    <source>
        <dbReference type="ARBA" id="ARBA00022692"/>
    </source>
</evidence>
<feature type="transmembrane region" description="Helical" evidence="8">
    <location>
        <begin position="335"/>
        <end position="356"/>
    </location>
</feature>
<keyword evidence="3" id="KW-1003">Cell membrane</keyword>
<keyword evidence="4" id="KW-0997">Cell inner membrane</keyword>
<dbReference type="NCBIfam" id="NF008346">
    <property type="entry name" value="PRK11128.1"/>
    <property type="match status" value="1"/>
</dbReference>
<evidence type="ECO:0000313" key="10">
    <source>
        <dbReference type="EMBL" id="SMQ12964.1"/>
    </source>
</evidence>
<dbReference type="SUPFAM" id="SSF103473">
    <property type="entry name" value="MFS general substrate transporter"/>
    <property type="match status" value="1"/>
</dbReference>
<dbReference type="STRING" id="1522312.GCA_900177895_00179"/>
<comment type="subcellular location">
    <subcellularLocation>
        <location evidence="1">Cell inner membrane</location>
        <topology evidence="1">Multi-pass membrane protein</topology>
    </subcellularLocation>
</comment>
<evidence type="ECO:0000256" key="2">
    <source>
        <dbReference type="ARBA" id="ARBA00022448"/>
    </source>
</evidence>
<reference evidence="10" key="1">
    <citation type="submission" date="2017-05" db="EMBL/GenBank/DDBJ databases">
        <authorList>
            <person name="Song R."/>
            <person name="Chenine A.L."/>
            <person name="Ruprecht R.M."/>
        </authorList>
    </citation>
    <scope>NUCLEOTIDE SEQUENCE</scope>
    <source>
        <strain evidence="10">Kingella_eburonensis</strain>
    </source>
</reference>
<protein>
    <submittedName>
        <fullName evidence="10">Putative 3-phenylpropionic acid transporter</fullName>
    </submittedName>
</protein>
<dbReference type="InterPro" id="IPR036259">
    <property type="entry name" value="MFS_trans_sf"/>
</dbReference>
<keyword evidence="5 8" id="KW-0812">Transmembrane</keyword>
<dbReference type="InterPro" id="IPR024989">
    <property type="entry name" value="MFS_assoc_dom"/>
</dbReference>
<keyword evidence="6 8" id="KW-1133">Transmembrane helix</keyword>
<feature type="transmembrane region" description="Helical" evidence="8">
    <location>
        <begin position="301"/>
        <end position="323"/>
    </location>
</feature>
<feature type="transmembrane region" description="Helical" evidence="8">
    <location>
        <begin position="362"/>
        <end position="379"/>
    </location>
</feature>
<organism evidence="10">
    <name type="scientific">Kingella negevensis</name>
    <dbReference type="NCBI Taxonomy" id="1522312"/>
    <lineage>
        <taxon>Bacteria</taxon>
        <taxon>Pseudomonadati</taxon>
        <taxon>Pseudomonadota</taxon>
        <taxon>Betaproteobacteria</taxon>
        <taxon>Neisseriales</taxon>
        <taxon>Neisseriaceae</taxon>
        <taxon>Kingella</taxon>
    </lineage>
</organism>
<dbReference type="OrthoDB" id="9150135at2"/>
<feature type="transmembrane region" description="Helical" evidence="8">
    <location>
        <begin position="140"/>
        <end position="157"/>
    </location>
</feature>
<reference evidence="12" key="3">
    <citation type="submission" date="2017-06" db="EMBL/GenBank/DDBJ databases">
        <authorList>
            <person name="Laurent S."/>
        </authorList>
    </citation>
    <scope>NUCLEOTIDE SEQUENCE [LARGE SCALE GENOMIC DNA]</scope>
</reference>
<proteinExistence type="predicted"/>
<feature type="transmembrane region" description="Helical" evidence="8">
    <location>
        <begin position="73"/>
        <end position="94"/>
    </location>
</feature>
<evidence type="ECO:0000256" key="1">
    <source>
        <dbReference type="ARBA" id="ARBA00004429"/>
    </source>
</evidence>
<evidence type="ECO:0000256" key="8">
    <source>
        <dbReference type="SAM" id="Phobius"/>
    </source>
</evidence>
<feature type="transmembrane region" description="Helical" evidence="8">
    <location>
        <begin position="246"/>
        <end position="264"/>
    </location>
</feature>
<dbReference type="InterPro" id="IPR026032">
    <property type="entry name" value="HcaT-like"/>
</dbReference>
<dbReference type="EMBL" id="FXUV01000040">
    <property type="protein sequence ID" value="SMQ12964.1"/>
    <property type="molecule type" value="Genomic_DNA"/>
</dbReference>
<keyword evidence="2" id="KW-0813">Transport</keyword>
<accession>A0A238HHL4</accession>
<dbReference type="PANTHER" id="PTHR23522:SF10">
    <property type="entry name" value="3-PHENYLPROPIONIC ACID TRANSPORTER-RELATED"/>
    <property type="match status" value="1"/>
</dbReference>
<evidence type="ECO:0000259" key="9">
    <source>
        <dbReference type="Pfam" id="PF12832"/>
    </source>
</evidence>
<evidence type="ECO:0000256" key="6">
    <source>
        <dbReference type="ARBA" id="ARBA00022989"/>
    </source>
</evidence>